<sequence>MSPAKKTTLVSSNSMISVTWLSRSLATSACCAKEVRKERCIYWFNYREQFGLDAMVAEIKITKPVLCLALRKAPPNQAAMLSLVLQENLAIGHVTSRTMSQRSYVNCVDCLDKIGSPEHQVQLDTLNKGLTQYESFMPVIVTPQLTAPPSATQYRN</sequence>
<name>A0A1Y0B3A3_9LAMI</name>
<dbReference type="EMBL" id="KY774314">
    <property type="protein sequence ID" value="ART31881.1"/>
    <property type="molecule type" value="Genomic_DNA"/>
</dbReference>
<accession>A0A1Y0B3A3</accession>
<gene>
    <name evidence="1" type="ORF">AEK19_MT1701</name>
</gene>
<proteinExistence type="predicted"/>
<organism evidence="1">
    <name type="scientific">Utricularia reniformis</name>
    <dbReference type="NCBI Taxonomy" id="192314"/>
    <lineage>
        <taxon>Eukaryota</taxon>
        <taxon>Viridiplantae</taxon>
        <taxon>Streptophyta</taxon>
        <taxon>Embryophyta</taxon>
        <taxon>Tracheophyta</taxon>
        <taxon>Spermatophyta</taxon>
        <taxon>Magnoliopsida</taxon>
        <taxon>eudicotyledons</taxon>
        <taxon>Gunneridae</taxon>
        <taxon>Pentapetalae</taxon>
        <taxon>asterids</taxon>
        <taxon>lamiids</taxon>
        <taxon>Lamiales</taxon>
        <taxon>Lentibulariaceae</taxon>
        <taxon>Utricularia</taxon>
    </lineage>
</organism>
<reference evidence="1" key="1">
    <citation type="submission" date="2017-03" db="EMBL/GenBank/DDBJ databases">
        <title>The mitochondrial genome of the carnivorous plant Utricularia reniformis (Lentibulariaceae): structure, comparative analysis and evolutionary landmarks.</title>
        <authorList>
            <person name="Silva S.R."/>
            <person name="Alvarenga D.O."/>
            <person name="Michael T.P."/>
            <person name="Miranda V.F.O."/>
            <person name="Varani A.M."/>
        </authorList>
    </citation>
    <scope>NUCLEOTIDE SEQUENCE</scope>
</reference>
<evidence type="ECO:0000313" key="1">
    <source>
        <dbReference type="EMBL" id="ART31881.1"/>
    </source>
</evidence>
<geneLocation type="mitochondrion" evidence="1"/>
<protein>
    <submittedName>
        <fullName evidence="1">Uncharacterized protein</fullName>
    </submittedName>
</protein>
<keyword evidence="1" id="KW-0496">Mitochondrion</keyword>
<dbReference type="AlphaFoldDB" id="A0A1Y0B3A3"/>